<comment type="caution">
    <text evidence="1">The sequence shown here is derived from an EMBL/GenBank/DDBJ whole genome shotgun (WGS) entry which is preliminary data.</text>
</comment>
<dbReference type="Proteomes" id="UP000658127">
    <property type="component" value="Unassembled WGS sequence"/>
</dbReference>
<name>A0ABQ2KD38_9NOCA</name>
<gene>
    <name evidence="1" type="ORF">GCM10011610_24500</name>
</gene>
<dbReference type="EMBL" id="BMNE01000002">
    <property type="protein sequence ID" value="GGN77730.1"/>
    <property type="molecule type" value="Genomic_DNA"/>
</dbReference>
<sequence length="126" mass="13675">MNLSQLSTAIEAAVAVHLNELGRAQGLLPLNWFVAPSVTSDEDMEAVLSVEGQAGSHLPQHPGRVVDQWAGALGLRPVYPPSPGVHAVEGTLEPQPGEYRFEIRIWGVIDPAALHAQRDWGRWQGQ</sequence>
<keyword evidence="2" id="KW-1185">Reference proteome</keyword>
<dbReference type="RefSeq" id="WP_189027093.1">
    <property type="nucleotide sequence ID" value="NZ_BMNE01000002.1"/>
</dbReference>
<evidence type="ECO:0000313" key="2">
    <source>
        <dbReference type="Proteomes" id="UP000658127"/>
    </source>
</evidence>
<reference evidence="2" key="1">
    <citation type="journal article" date="2019" name="Int. J. Syst. Evol. Microbiol.">
        <title>The Global Catalogue of Microorganisms (GCM) 10K type strain sequencing project: providing services to taxonomists for standard genome sequencing and annotation.</title>
        <authorList>
            <consortium name="The Broad Institute Genomics Platform"/>
            <consortium name="The Broad Institute Genome Sequencing Center for Infectious Disease"/>
            <person name="Wu L."/>
            <person name="Ma J."/>
        </authorList>
    </citation>
    <scope>NUCLEOTIDE SEQUENCE [LARGE SCALE GENOMIC DNA]</scope>
    <source>
        <strain evidence="2">CGMCC 4.7329</strain>
    </source>
</reference>
<accession>A0ABQ2KD38</accession>
<proteinExistence type="predicted"/>
<protein>
    <submittedName>
        <fullName evidence="1">Uncharacterized protein</fullName>
    </submittedName>
</protein>
<organism evidence="1 2">
    <name type="scientific">Nocardia rhizosphaerihabitans</name>
    <dbReference type="NCBI Taxonomy" id="1691570"/>
    <lineage>
        <taxon>Bacteria</taxon>
        <taxon>Bacillati</taxon>
        <taxon>Actinomycetota</taxon>
        <taxon>Actinomycetes</taxon>
        <taxon>Mycobacteriales</taxon>
        <taxon>Nocardiaceae</taxon>
        <taxon>Nocardia</taxon>
    </lineage>
</organism>
<evidence type="ECO:0000313" key="1">
    <source>
        <dbReference type="EMBL" id="GGN77730.1"/>
    </source>
</evidence>